<sequence length="313" mass="34594">MFKRPLTLAIFLISFDWWEKGAVTDVKDQGSCGAGWSFAATGAIESINKIFTGSLVSLSEQELIDCDLKYNNGCRGGLVNNAYQFVIDNHGINTEKNYPYLGHEEICYEDEAKKHIVTIDGYIDVPENNETLLLQAVATQPVSASICASDRVFQFYHHGLFSGPCSTSLDHDVLIVGYVISSVPWNYWIVKNSWGAGWGMEGYVCIERKAENPEGLCGINKRASYPIKTGPNPPLPPGPIQCDFFTECSPRETCCCVLGLPVPKICFWWGCCPLESAVCCGDLKHCCPSDFPVCDIERNLCFKVSLSKILALD</sequence>
<evidence type="ECO:0000313" key="1">
    <source>
        <dbReference type="EMBL" id="KAJ4717933.1"/>
    </source>
</evidence>
<reference evidence="1 2" key="1">
    <citation type="journal article" date="2023" name="Science">
        <title>Complex scaffold remodeling in plant triterpene biosynthesis.</title>
        <authorList>
            <person name="De La Pena R."/>
            <person name="Hodgson H."/>
            <person name="Liu J.C."/>
            <person name="Stephenson M.J."/>
            <person name="Martin A.C."/>
            <person name="Owen C."/>
            <person name="Harkess A."/>
            <person name="Leebens-Mack J."/>
            <person name="Jimenez L.E."/>
            <person name="Osbourn A."/>
            <person name="Sattely E.S."/>
        </authorList>
    </citation>
    <scope>NUCLEOTIDE SEQUENCE [LARGE SCALE GENOMIC DNA]</scope>
    <source>
        <strain evidence="2">cv. JPN11</strain>
        <tissue evidence="1">Leaf</tissue>
    </source>
</reference>
<proteinExistence type="predicted"/>
<comment type="caution">
    <text evidence="1">The sequence shown here is derived from an EMBL/GenBank/DDBJ whole genome shotgun (WGS) entry which is preliminary data.</text>
</comment>
<dbReference type="EMBL" id="CM051398">
    <property type="protein sequence ID" value="KAJ4717933.1"/>
    <property type="molecule type" value="Genomic_DNA"/>
</dbReference>
<accession>A0ACC1Y2U8</accession>
<organism evidence="1 2">
    <name type="scientific">Melia azedarach</name>
    <name type="common">Chinaberry tree</name>
    <dbReference type="NCBI Taxonomy" id="155640"/>
    <lineage>
        <taxon>Eukaryota</taxon>
        <taxon>Viridiplantae</taxon>
        <taxon>Streptophyta</taxon>
        <taxon>Embryophyta</taxon>
        <taxon>Tracheophyta</taxon>
        <taxon>Spermatophyta</taxon>
        <taxon>Magnoliopsida</taxon>
        <taxon>eudicotyledons</taxon>
        <taxon>Gunneridae</taxon>
        <taxon>Pentapetalae</taxon>
        <taxon>rosids</taxon>
        <taxon>malvids</taxon>
        <taxon>Sapindales</taxon>
        <taxon>Meliaceae</taxon>
        <taxon>Melia</taxon>
    </lineage>
</organism>
<name>A0ACC1Y2U8_MELAZ</name>
<keyword evidence="2" id="KW-1185">Reference proteome</keyword>
<gene>
    <name evidence="1" type="ORF">OWV82_009680</name>
</gene>
<dbReference type="Proteomes" id="UP001164539">
    <property type="component" value="Chromosome 5"/>
</dbReference>
<keyword evidence="1" id="KW-0378">Hydrolase</keyword>
<evidence type="ECO:0000313" key="2">
    <source>
        <dbReference type="Proteomes" id="UP001164539"/>
    </source>
</evidence>
<protein>
    <submittedName>
        <fullName evidence="1">Cysteine protease</fullName>
    </submittedName>
</protein>
<keyword evidence="1" id="KW-0645">Protease</keyword>